<dbReference type="InterPro" id="IPR050312">
    <property type="entry name" value="IolE/XylAMocC-like"/>
</dbReference>
<dbReference type="EMBL" id="FOVM01000001">
    <property type="protein sequence ID" value="SFN43895.1"/>
    <property type="molecule type" value="Genomic_DNA"/>
</dbReference>
<reference evidence="4" key="1">
    <citation type="submission" date="2016-10" db="EMBL/GenBank/DDBJ databases">
        <authorList>
            <person name="Varghese N."/>
            <person name="Submissions S."/>
        </authorList>
    </citation>
    <scope>NUCLEOTIDE SEQUENCE [LARGE SCALE GENOMIC DNA]</scope>
    <source>
        <strain evidence="4">CGMCC 1.11101</strain>
    </source>
</reference>
<protein>
    <submittedName>
        <fullName evidence="3">D-psicose/D-tagatose/L-ribulose 3-epimerase</fullName>
    </submittedName>
</protein>
<feature type="domain" description="Xylose isomerase-like TIM barrel" evidence="2">
    <location>
        <begin position="35"/>
        <end position="262"/>
    </location>
</feature>
<name>A0A1I4Z0V0_9MICO</name>
<organism evidence="3 4">
    <name type="scientific">Mycetocola miduiensis</name>
    <dbReference type="NCBI Taxonomy" id="995034"/>
    <lineage>
        <taxon>Bacteria</taxon>
        <taxon>Bacillati</taxon>
        <taxon>Actinomycetota</taxon>
        <taxon>Actinomycetes</taxon>
        <taxon>Micrococcales</taxon>
        <taxon>Microbacteriaceae</taxon>
        <taxon>Mycetocola</taxon>
    </lineage>
</organism>
<evidence type="ECO:0000313" key="3">
    <source>
        <dbReference type="EMBL" id="SFN43895.1"/>
    </source>
</evidence>
<dbReference type="PANTHER" id="PTHR12110:SF41">
    <property type="entry name" value="INOSOSE DEHYDRATASE"/>
    <property type="match status" value="1"/>
</dbReference>
<dbReference type="InterPro" id="IPR036237">
    <property type="entry name" value="Xyl_isomerase-like_sf"/>
</dbReference>
<keyword evidence="4" id="KW-1185">Reference proteome</keyword>
<dbReference type="SUPFAM" id="SSF51658">
    <property type="entry name" value="Xylose isomerase-like"/>
    <property type="match status" value="1"/>
</dbReference>
<accession>A0A1I4Z0V0</accession>
<sequence length="300" mass="32929">MTSDSLVASTSHRYGIHALVWTGEWTPETADDAIRRTAEAGYDLIELALLDPYAIDVDATRRSLDRHGLSMVASLGLSPATDISSEDEEIRRRGEDLLHRAAAVVRDLGGDYLCGVIYGSMSKHPGPASRRSYANSVESIQRLADTGAASGVRLGLEVVNRYESNLLNTARQAMDYLGSVDRDNVYVHLDTYHMNIEEPDMASPIAVCGDRLGYVHVGESHRGYLGSGTIDFRSFFAALSSSGYTGPITFESFSSTVVDPVLSNTLAIWRNLWRDSDDLARHARTYMQTQIEGASAVRFQ</sequence>
<dbReference type="InterPro" id="IPR013022">
    <property type="entry name" value="Xyl_isomerase-like_TIM-brl"/>
</dbReference>
<evidence type="ECO:0000256" key="1">
    <source>
        <dbReference type="ARBA" id="ARBA00023277"/>
    </source>
</evidence>
<evidence type="ECO:0000313" key="4">
    <source>
        <dbReference type="Proteomes" id="UP000198867"/>
    </source>
</evidence>
<keyword evidence="1" id="KW-0119">Carbohydrate metabolism</keyword>
<proteinExistence type="predicted"/>
<dbReference type="PANTHER" id="PTHR12110">
    <property type="entry name" value="HYDROXYPYRUVATE ISOMERASE"/>
    <property type="match status" value="1"/>
</dbReference>
<dbReference type="Pfam" id="PF01261">
    <property type="entry name" value="AP_endonuc_2"/>
    <property type="match status" value="1"/>
</dbReference>
<dbReference type="RefSeq" id="WP_090708722.1">
    <property type="nucleotide sequence ID" value="NZ_FOVM01000001.1"/>
</dbReference>
<evidence type="ECO:0000259" key="2">
    <source>
        <dbReference type="Pfam" id="PF01261"/>
    </source>
</evidence>
<gene>
    <name evidence="3" type="ORF">SAMN05216219_0654</name>
</gene>
<dbReference type="OrthoDB" id="9801426at2"/>
<dbReference type="STRING" id="995034.SAMN05216219_0654"/>
<dbReference type="Gene3D" id="3.20.20.150">
    <property type="entry name" value="Divalent-metal-dependent TIM barrel enzymes"/>
    <property type="match status" value="1"/>
</dbReference>
<dbReference type="Proteomes" id="UP000198867">
    <property type="component" value="Unassembled WGS sequence"/>
</dbReference>
<dbReference type="AlphaFoldDB" id="A0A1I4Z0V0"/>